<protein>
    <submittedName>
        <fullName evidence="1">Uncharacterized protein</fullName>
    </submittedName>
</protein>
<reference evidence="1" key="1">
    <citation type="submission" date="2022-04" db="EMBL/GenBank/DDBJ databases">
        <title>Genome of the entomopathogenic fungus Entomophthora muscae.</title>
        <authorList>
            <person name="Elya C."/>
            <person name="Lovett B.R."/>
            <person name="Lee E."/>
            <person name="Macias A.M."/>
            <person name="Hajek A.E."/>
            <person name="De Bivort B.L."/>
            <person name="Kasson M.T."/>
            <person name="De Fine Licht H.H."/>
            <person name="Stajich J.E."/>
        </authorList>
    </citation>
    <scope>NUCLEOTIDE SEQUENCE</scope>
    <source>
        <strain evidence="1">Berkeley</strain>
    </source>
</reference>
<evidence type="ECO:0000313" key="1">
    <source>
        <dbReference type="EMBL" id="KAJ9065546.1"/>
    </source>
</evidence>
<keyword evidence="2" id="KW-1185">Reference proteome</keyword>
<name>A0ACC2STG5_9FUNG</name>
<dbReference type="EMBL" id="QTSX02004340">
    <property type="protein sequence ID" value="KAJ9065546.1"/>
    <property type="molecule type" value="Genomic_DNA"/>
</dbReference>
<accession>A0ACC2STG5</accession>
<evidence type="ECO:0000313" key="2">
    <source>
        <dbReference type="Proteomes" id="UP001165960"/>
    </source>
</evidence>
<comment type="caution">
    <text evidence="1">The sequence shown here is derived from an EMBL/GenBank/DDBJ whole genome shotgun (WGS) entry which is preliminary data.</text>
</comment>
<organism evidence="1 2">
    <name type="scientific">Entomophthora muscae</name>
    <dbReference type="NCBI Taxonomy" id="34485"/>
    <lineage>
        <taxon>Eukaryota</taxon>
        <taxon>Fungi</taxon>
        <taxon>Fungi incertae sedis</taxon>
        <taxon>Zoopagomycota</taxon>
        <taxon>Entomophthoromycotina</taxon>
        <taxon>Entomophthoromycetes</taxon>
        <taxon>Entomophthorales</taxon>
        <taxon>Entomophthoraceae</taxon>
        <taxon>Entomophthora</taxon>
    </lineage>
</organism>
<proteinExistence type="predicted"/>
<gene>
    <name evidence="1" type="ORF">DSO57_1018407</name>
</gene>
<dbReference type="Proteomes" id="UP001165960">
    <property type="component" value="Unassembled WGS sequence"/>
</dbReference>
<sequence length="134" mass="14462">MEAPLTPKPDCLHPTPGLSPPTANQYAGIAYIPLAGLVDTMVSASGPWALVGQSASYLIKLASLLWWVLPSSQPRKLAAEANSPSPGMQFPETGCFILETLHFCRLGPQTMTIYDKAQMLSESPREDVDVVQVH</sequence>